<keyword evidence="1" id="KW-0472">Membrane</keyword>
<keyword evidence="1" id="KW-1133">Transmembrane helix</keyword>
<evidence type="ECO:0000313" key="2">
    <source>
        <dbReference type="EMBL" id="CAD8156949.1"/>
    </source>
</evidence>
<dbReference type="EMBL" id="CAJJDP010000033">
    <property type="protein sequence ID" value="CAD8156949.1"/>
    <property type="molecule type" value="Genomic_DNA"/>
</dbReference>
<keyword evidence="3" id="KW-1185">Reference proteome</keyword>
<protein>
    <recommendedName>
        <fullName evidence="4">Transmembrane protein</fullName>
    </recommendedName>
</protein>
<sequence>MSLNWNFLNIDPSNIITQCGSEYKYSYLVLFHCILSLCVNLSSRTININMLVKMFNYFVILIIKMLQNSQLWIQMELIIILSLQNFILLSIILHKMQNTFYKLRYLLIKFSILYQQSNLIEQLYNDNLAPLVSTVNFCNDINLIISMLNRLKQLKLFILLVKYLFYQYMFYQLLQLYQEMHFHFGECQMPFSSNHLSNLSMFYTLKLQLLLSINVKSVIKIILEDLGVIFKQIGQNSFILKEQPITIIFKEIYR</sequence>
<comment type="caution">
    <text evidence="2">The sequence shown here is derived from an EMBL/GenBank/DDBJ whole genome shotgun (WGS) entry which is preliminary data.</text>
</comment>
<gene>
    <name evidence="2" type="ORF">POCTA_138.1.T0330055</name>
</gene>
<evidence type="ECO:0000256" key="1">
    <source>
        <dbReference type="SAM" id="Phobius"/>
    </source>
</evidence>
<evidence type="ECO:0008006" key="4">
    <source>
        <dbReference type="Google" id="ProtNLM"/>
    </source>
</evidence>
<feature type="transmembrane region" description="Helical" evidence="1">
    <location>
        <begin position="156"/>
        <end position="174"/>
    </location>
</feature>
<keyword evidence="1" id="KW-0812">Transmembrane</keyword>
<feature type="transmembrane region" description="Helical" evidence="1">
    <location>
        <begin position="25"/>
        <end position="43"/>
    </location>
</feature>
<organism evidence="2 3">
    <name type="scientific">Paramecium octaurelia</name>
    <dbReference type="NCBI Taxonomy" id="43137"/>
    <lineage>
        <taxon>Eukaryota</taxon>
        <taxon>Sar</taxon>
        <taxon>Alveolata</taxon>
        <taxon>Ciliophora</taxon>
        <taxon>Intramacronucleata</taxon>
        <taxon>Oligohymenophorea</taxon>
        <taxon>Peniculida</taxon>
        <taxon>Parameciidae</taxon>
        <taxon>Paramecium</taxon>
    </lineage>
</organism>
<reference evidence="2" key="1">
    <citation type="submission" date="2021-01" db="EMBL/GenBank/DDBJ databases">
        <authorList>
            <consortium name="Genoscope - CEA"/>
            <person name="William W."/>
        </authorList>
    </citation>
    <scope>NUCLEOTIDE SEQUENCE</scope>
</reference>
<accession>A0A8S1U0S4</accession>
<dbReference type="AlphaFoldDB" id="A0A8S1U0S4"/>
<dbReference type="Proteomes" id="UP000683925">
    <property type="component" value="Unassembled WGS sequence"/>
</dbReference>
<name>A0A8S1U0S4_PAROT</name>
<proteinExistence type="predicted"/>
<feature type="transmembrane region" description="Helical" evidence="1">
    <location>
        <begin position="72"/>
        <end position="94"/>
    </location>
</feature>
<evidence type="ECO:0000313" key="3">
    <source>
        <dbReference type="Proteomes" id="UP000683925"/>
    </source>
</evidence>